<evidence type="ECO:0000259" key="11">
    <source>
        <dbReference type="Pfam" id="PF20258"/>
    </source>
</evidence>
<dbReference type="PANTHER" id="PTHR11933">
    <property type="entry name" value="TRNA 5-METHYLAMINOMETHYL-2-THIOURIDYLATE -METHYLTRANSFERASE"/>
    <property type="match status" value="1"/>
</dbReference>
<feature type="region of interest" description="Interaction with tRNA" evidence="10">
    <location>
        <begin position="303"/>
        <end position="304"/>
    </location>
</feature>
<keyword evidence="2 10" id="KW-0820">tRNA-binding</keyword>
<dbReference type="EC" id="2.8.1.13" evidence="10"/>
<keyword evidence="5 10" id="KW-0547">Nucleotide-binding</keyword>
<dbReference type="GO" id="GO:0000049">
    <property type="term" value="F:tRNA binding"/>
    <property type="evidence" value="ECO:0007669"/>
    <property type="project" value="UniProtKB-KW"/>
</dbReference>
<dbReference type="PANTHER" id="PTHR11933:SF5">
    <property type="entry name" value="MITOCHONDRIAL TRNA-SPECIFIC 2-THIOURIDYLASE 1"/>
    <property type="match status" value="1"/>
</dbReference>
<feature type="site" description="Interaction with tRNA" evidence="10">
    <location>
        <position position="126"/>
    </location>
</feature>
<dbReference type="InterPro" id="IPR004506">
    <property type="entry name" value="MnmA-like"/>
</dbReference>
<evidence type="ECO:0000256" key="9">
    <source>
        <dbReference type="ARBA" id="ARBA00051542"/>
    </source>
</evidence>
<reference evidence="14" key="1">
    <citation type="submission" date="2017-09" db="EMBL/GenBank/DDBJ databases">
        <authorList>
            <person name="Varghese N."/>
            <person name="Submissions S."/>
        </authorList>
    </citation>
    <scope>NUCLEOTIDE SEQUENCE [LARGE SCALE GENOMIC DNA]</scope>
    <source>
        <strain evidence="14">DSM 15103</strain>
    </source>
</reference>
<feature type="binding site" evidence="10">
    <location>
        <begin position="7"/>
        <end position="14"/>
    </location>
    <ligand>
        <name>ATP</name>
        <dbReference type="ChEBI" id="CHEBI:30616"/>
    </ligand>
</feature>
<feature type="domain" description="tRNA-specific 2-thiouridylase MnmA-like central" evidence="12">
    <location>
        <begin position="214"/>
        <end position="270"/>
    </location>
</feature>
<name>A0A285NM34_9AQUI</name>
<dbReference type="NCBIfam" id="TIGR00420">
    <property type="entry name" value="trmU"/>
    <property type="match status" value="1"/>
</dbReference>
<dbReference type="NCBIfam" id="NF001138">
    <property type="entry name" value="PRK00143.1"/>
    <property type="match status" value="1"/>
</dbReference>
<comment type="similarity">
    <text evidence="10">Belongs to the MnmA/TRMU family.</text>
</comment>
<dbReference type="Gene3D" id="2.40.30.10">
    <property type="entry name" value="Translation factors"/>
    <property type="match status" value="1"/>
</dbReference>
<comment type="caution">
    <text evidence="10">Lacks conserved residue(s) required for the propagation of feature annotation.</text>
</comment>
<dbReference type="InterPro" id="IPR023382">
    <property type="entry name" value="MnmA-like_central_sf"/>
</dbReference>
<dbReference type="Pfam" id="PF20259">
    <property type="entry name" value="tRNA_Me_trans_M"/>
    <property type="match status" value="1"/>
</dbReference>
<dbReference type="CDD" id="cd01998">
    <property type="entry name" value="MnmA_TRMU-like"/>
    <property type="match status" value="1"/>
</dbReference>
<dbReference type="SUPFAM" id="SSF52402">
    <property type="entry name" value="Adenine nucleotide alpha hydrolases-like"/>
    <property type="match status" value="1"/>
</dbReference>
<dbReference type="Gene3D" id="3.40.50.620">
    <property type="entry name" value="HUPs"/>
    <property type="match status" value="1"/>
</dbReference>
<comment type="catalytic activity">
    <reaction evidence="9 10">
        <text>S-sulfanyl-L-cysteinyl-[protein] + uridine(34) in tRNA + AH2 + ATP = 2-thiouridine(34) in tRNA + L-cysteinyl-[protein] + A + AMP + diphosphate + H(+)</text>
        <dbReference type="Rhea" id="RHEA:47032"/>
        <dbReference type="Rhea" id="RHEA-COMP:10131"/>
        <dbReference type="Rhea" id="RHEA-COMP:11726"/>
        <dbReference type="Rhea" id="RHEA-COMP:11727"/>
        <dbReference type="Rhea" id="RHEA-COMP:11728"/>
        <dbReference type="ChEBI" id="CHEBI:13193"/>
        <dbReference type="ChEBI" id="CHEBI:15378"/>
        <dbReference type="ChEBI" id="CHEBI:17499"/>
        <dbReference type="ChEBI" id="CHEBI:29950"/>
        <dbReference type="ChEBI" id="CHEBI:30616"/>
        <dbReference type="ChEBI" id="CHEBI:33019"/>
        <dbReference type="ChEBI" id="CHEBI:61963"/>
        <dbReference type="ChEBI" id="CHEBI:65315"/>
        <dbReference type="ChEBI" id="CHEBI:87170"/>
        <dbReference type="ChEBI" id="CHEBI:456215"/>
        <dbReference type="EC" id="2.8.1.13"/>
    </reaction>
</comment>
<evidence type="ECO:0000259" key="12">
    <source>
        <dbReference type="Pfam" id="PF20259"/>
    </source>
</evidence>
<evidence type="ECO:0000256" key="6">
    <source>
        <dbReference type="ARBA" id="ARBA00022840"/>
    </source>
</evidence>
<protein>
    <recommendedName>
        <fullName evidence="10">tRNA-specific 2-thiouridylase MnmA</fullName>
        <ecNumber evidence="10">2.8.1.13</ecNumber>
    </recommendedName>
</protein>
<accession>A0A285NM34</accession>
<dbReference type="OrthoDB" id="9800696at2"/>
<dbReference type="FunFam" id="2.30.30.280:FF:000001">
    <property type="entry name" value="tRNA-specific 2-thiouridylase MnmA"/>
    <property type="match status" value="1"/>
</dbReference>
<evidence type="ECO:0000256" key="2">
    <source>
        <dbReference type="ARBA" id="ARBA00022555"/>
    </source>
</evidence>
<dbReference type="InterPro" id="IPR046884">
    <property type="entry name" value="MnmA-like_central"/>
</dbReference>
<keyword evidence="3 10" id="KW-0808">Transferase</keyword>
<evidence type="ECO:0000313" key="13">
    <source>
        <dbReference type="EMBL" id="SNZ09983.1"/>
    </source>
</evidence>
<proteinExistence type="inferred from homology"/>
<feature type="binding site" evidence="10">
    <location>
        <position position="125"/>
    </location>
    <ligand>
        <name>ATP</name>
        <dbReference type="ChEBI" id="CHEBI:30616"/>
    </ligand>
</feature>
<evidence type="ECO:0000256" key="10">
    <source>
        <dbReference type="HAMAP-Rule" id="MF_00144"/>
    </source>
</evidence>
<keyword evidence="14" id="KW-1185">Reference proteome</keyword>
<feature type="domain" description="tRNA-specific 2-thiouridylase MnmA-like C-terminal" evidence="11">
    <location>
        <begin position="281"/>
        <end position="352"/>
    </location>
</feature>
<dbReference type="EMBL" id="OBEI01000008">
    <property type="protein sequence ID" value="SNZ09983.1"/>
    <property type="molecule type" value="Genomic_DNA"/>
</dbReference>
<feature type="binding site" evidence="10">
    <location>
        <position position="33"/>
    </location>
    <ligand>
        <name>ATP</name>
        <dbReference type="ChEBI" id="CHEBI:30616"/>
    </ligand>
</feature>
<dbReference type="FunFam" id="3.40.50.620:FF:000302">
    <property type="entry name" value="tRNA-specific 2-thiouridylase MnmA"/>
    <property type="match status" value="1"/>
</dbReference>
<dbReference type="GO" id="GO:0002143">
    <property type="term" value="P:tRNA wobble position uridine thiolation"/>
    <property type="evidence" value="ECO:0007669"/>
    <property type="project" value="TreeGrafter"/>
</dbReference>
<dbReference type="Proteomes" id="UP000219036">
    <property type="component" value="Unassembled WGS sequence"/>
</dbReference>
<dbReference type="Gene3D" id="2.30.30.280">
    <property type="entry name" value="Adenine nucleotide alpha hydrolases-like domains"/>
    <property type="match status" value="1"/>
</dbReference>
<dbReference type="HAMAP" id="MF_00144">
    <property type="entry name" value="tRNA_thiouridyl_MnmA"/>
    <property type="match status" value="1"/>
</dbReference>
<dbReference type="InterPro" id="IPR046885">
    <property type="entry name" value="MnmA-like_C"/>
</dbReference>
<sequence>MKKVAVAMSGGVDSSVSALLLKEKGYDVIGVTLKMTSVACDTDIQVCCSPEDVKDAKRVATYLGIEHYILDWEEIFKKKVIEYFVREYKKGKTPNPCAVCNREVKTGLLAKYVRDILGVDYLATGHYLGIDSIYGHKVIKRGKDKNKDQSYFMALLEKESLNYLLFPLENMTKEDTRKIAEDFNIPVAKKSESFEICFTAGKTPGEYLQETGLLKNKTGDIVLKDGTKVGIHKGLSNYTIGQRRGLGIAWKEPLYVIDKNPEKNILVVGKKEELFTDYVDTEELNLFVPEDILEKLDISVQGRYRQKPVNIQKIEKKEKGYRFYFKSPQQKFASGQVLAIYSDDKLLGGGIIL</sequence>
<evidence type="ECO:0000256" key="7">
    <source>
        <dbReference type="ARBA" id="ARBA00022884"/>
    </source>
</evidence>
<keyword evidence="1 10" id="KW-0963">Cytoplasm</keyword>
<feature type="active site" description="Cysteine persulfide intermediate" evidence="10">
    <location>
        <position position="197"/>
    </location>
</feature>
<evidence type="ECO:0000256" key="3">
    <source>
        <dbReference type="ARBA" id="ARBA00022679"/>
    </source>
</evidence>
<organism evidence="13 14">
    <name type="scientific">Persephonella hydrogeniphila</name>
    <dbReference type="NCBI Taxonomy" id="198703"/>
    <lineage>
        <taxon>Bacteria</taxon>
        <taxon>Pseudomonadati</taxon>
        <taxon>Aquificota</taxon>
        <taxon>Aquificia</taxon>
        <taxon>Aquificales</taxon>
        <taxon>Hydrogenothermaceae</taxon>
        <taxon>Persephonella</taxon>
    </lineage>
</organism>
<feature type="site" description="Interaction with tRNA" evidence="10">
    <location>
        <position position="336"/>
    </location>
</feature>
<dbReference type="GO" id="GO:0005524">
    <property type="term" value="F:ATP binding"/>
    <property type="evidence" value="ECO:0007669"/>
    <property type="project" value="UniProtKB-KW"/>
</dbReference>
<dbReference type="Pfam" id="PF03054">
    <property type="entry name" value="tRNA_Me_trans"/>
    <property type="match status" value="1"/>
</dbReference>
<comment type="function">
    <text evidence="10">Catalyzes the 2-thiolation of uridine at the wobble position (U34) of tRNA, leading to the formation of s(2)U34.</text>
</comment>
<dbReference type="InterPro" id="IPR014729">
    <property type="entry name" value="Rossmann-like_a/b/a_fold"/>
</dbReference>
<keyword evidence="7 10" id="KW-0694">RNA-binding</keyword>
<feature type="active site" description="Nucleophile" evidence="10">
    <location>
        <position position="100"/>
    </location>
</feature>
<dbReference type="GO" id="GO:0103016">
    <property type="term" value="F:tRNA-uridine 2-sulfurtransferase activity"/>
    <property type="evidence" value="ECO:0007669"/>
    <property type="project" value="UniProtKB-EC"/>
</dbReference>
<evidence type="ECO:0000256" key="1">
    <source>
        <dbReference type="ARBA" id="ARBA00022490"/>
    </source>
</evidence>
<evidence type="ECO:0000313" key="14">
    <source>
        <dbReference type="Proteomes" id="UP000219036"/>
    </source>
</evidence>
<evidence type="ECO:0000256" key="4">
    <source>
        <dbReference type="ARBA" id="ARBA00022694"/>
    </source>
</evidence>
<comment type="subcellular location">
    <subcellularLocation>
        <location evidence="10">Cytoplasm</location>
    </subcellularLocation>
</comment>
<dbReference type="Pfam" id="PF20258">
    <property type="entry name" value="tRNA_Me_trans_C"/>
    <property type="match status" value="1"/>
</dbReference>
<keyword evidence="8 10" id="KW-1015">Disulfide bond</keyword>
<feature type="disulfide bond" description="Alternate" evidence="10">
    <location>
        <begin position="100"/>
        <end position="197"/>
    </location>
</feature>
<evidence type="ECO:0000256" key="5">
    <source>
        <dbReference type="ARBA" id="ARBA00022741"/>
    </source>
</evidence>
<evidence type="ECO:0000256" key="8">
    <source>
        <dbReference type="ARBA" id="ARBA00023157"/>
    </source>
</evidence>
<feature type="region of interest" description="Interaction with tRNA" evidence="10">
    <location>
        <begin position="147"/>
        <end position="149"/>
    </location>
</feature>
<dbReference type="AlphaFoldDB" id="A0A285NM34"/>
<gene>
    <name evidence="10" type="primary">mnmA</name>
    <name evidence="13" type="ORF">SAMN06265182_1697</name>
</gene>
<dbReference type="GO" id="GO:0005737">
    <property type="term" value="C:cytoplasm"/>
    <property type="evidence" value="ECO:0007669"/>
    <property type="project" value="UniProtKB-SubCell"/>
</dbReference>
<dbReference type="RefSeq" id="WP_097000853.1">
    <property type="nucleotide sequence ID" value="NZ_OBEI01000008.1"/>
</dbReference>
<keyword evidence="4 10" id="KW-0819">tRNA processing</keyword>
<keyword evidence="6 10" id="KW-0067">ATP-binding</keyword>